<dbReference type="PANTHER" id="PTHR30363:SF44">
    <property type="entry name" value="AGA OPERON TRANSCRIPTIONAL REPRESSOR-RELATED"/>
    <property type="match status" value="1"/>
</dbReference>
<dbReference type="PANTHER" id="PTHR30363">
    <property type="entry name" value="HTH-TYPE TRANSCRIPTIONAL REGULATOR SRLR-RELATED"/>
    <property type="match status" value="1"/>
</dbReference>
<dbReference type="Proteomes" id="UP001529340">
    <property type="component" value="Unassembled WGS sequence"/>
</dbReference>
<proteinExistence type="predicted"/>
<comment type="caution">
    <text evidence="5">The sequence shown here is derived from an EMBL/GenBank/DDBJ whole genome shotgun (WGS) entry which is preliminary data.</text>
</comment>
<keyword evidence="2 5" id="KW-0238">DNA-binding</keyword>
<dbReference type="Pfam" id="PF00455">
    <property type="entry name" value="DeoRC"/>
    <property type="match status" value="1"/>
</dbReference>
<reference evidence="5 6" key="2">
    <citation type="submission" date="2023-06" db="EMBL/GenBank/DDBJ databases">
        <title>Identification and characterization of horizontal gene transfer across gut microbiota members of farm animals based on homology search.</title>
        <authorList>
            <person name="Schwarzerova J."/>
            <person name="Nykrynova M."/>
            <person name="Jureckova K."/>
            <person name="Cejkova D."/>
            <person name="Rychlik I."/>
        </authorList>
    </citation>
    <scope>NUCLEOTIDE SEQUENCE [LARGE SCALE GENOMIC DNA]</scope>
    <source>
        <strain evidence="5 6">ET39</strain>
    </source>
</reference>
<keyword evidence="1" id="KW-0805">Transcription regulation</keyword>
<reference evidence="6" key="1">
    <citation type="submission" date="2023-06" db="EMBL/GenBank/DDBJ databases">
        <title>Identification and characterization of horizontal gene transfer across gut microbiota members of farm animals based on homology search.</title>
        <authorList>
            <person name="Zeman M."/>
            <person name="Kubasova T."/>
            <person name="Jahodarova E."/>
            <person name="Nykrynova M."/>
            <person name="Rychlik I."/>
        </authorList>
    </citation>
    <scope>NUCLEOTIDE SEQUENCE [LARGE SCALE GENOMIC DNA]</scope>
    <source>
        <strain evidence="6">ET39</strain>
    </source>
</reference>
<sequence length="256" mass="28511">MENRKQKILDILETCDEITIKELSDRLDVSLVTIRKDVSKLEAKGMVVRKHGSVAKATTTHNIFQQFLPYRLRKITKVEEKTKIAAKVMDYIEPEDTIFLDAGSSALAVANELLEKEHISIVTNSICAANLLNDSNHSVYLAGGTVLSRGMCTIGSEAESFIRKFYCKKAIISTTGIRKDLSLTVTLDTEAGVKKAIIESAETVILLATDDKFYNSSLFEFCDASQIDIIITNHPSPPPHILRIIEEYDILLVYAD</sequence>
<dbReference type="Pfam" id="PF08220">
    <property type="entry name" value="HTH_DeoR"/>
    <property type="match status" value="1"/>
</dbReference>
<evidence type="ECO:0000313" key="6">
    <source>
        <dbReference type="Proteomes" id="UP001529340"/>
    </source>
</evidence>
<dbReference type="GO" id="GO:0003677">
    <property type="term" value="F:DNA binding"/>
    <property type="evidence" value="ECO:0007669"/>
    <property type="project" value="UniProtKB-KW"/>
</dbReference>
<evidence type="ECO:0000256" key="2">
    <source>
        <dbReference type="ARBA" id="ARBA00023125"/>
    </source>
</evidence>
<reference evidence="5 6" key="3">
    <citation type="submission" date="2023-06" db="EMBL/GenBank/DDBJ databases">
        <authorList>
            <person name="Zeman M."/>
            <person name="Kubasova T."/>
            <person name="Jahodarova E."/>
            <person name="Nykrynova M."/>
            <person name="Rychlik I."/>
        </authorList>
    </citation>
    <scope>NUCLEOTIDE SEQUENCE [LARGE SCALE GENOMIC DNA]</scope>
    <source>
        <strain evidence="5 6">ET39</strain>
    </source>
</reference>
<evidence type="ECO:0000259" key="4">
    <source>
        <dbReference type="PROSITE" id="PS51000"/>
    </source>
</evidence>
<dbReference type="InterPro" id="IPR018356">
    <property type="entry name" value="Tscrpt_reg_HTH_DeoR_CS"/>
</dbReference>
<dbReference type="SMART" id="SM00420">
    <property type="entry name" value="HTH_DEOR"/>
    <property type="match status" value="1"/>
</dbReference>
<dbReference type="InterPro" id="IPR036388">
    <property type="entry name" value="WH-like_DNA-bd_sf"/>
</dbReference>
<gene>
    <name evidence="5" type="ORF">QUV96_05165</name>
</gene>
<accession>A0ABT7UBL0</accession>
<dbReference type="InterPro" id="IPR001034">
    <property type="entry name" value="DeoR_HTH"/>
</dbReference>
<dbReference type="InterPro" id="IPR037171">
    <property type="entry name" value="NagB/RpiA_transferase-like"/>
</dbReference>
<dbReference type="InterPro" id="IPR050313">
    <property type="entry name" value="Carb_Metab_HTH_regulators"/>
</dbReference>
<protein>
    <submittedName>
        <fullName evidence="5">DeoR/GlpR family DNA-binding transcription regulator</fullName>
    </submittedName>
</protein>
<evidence type="ECO:0000313" key="5">
    <source>
        <dbReference type="EMBL" id="MDM8157025.1"/>
    </source>
</evidence>
<dbReference type="InterPro" id="IPR036390">
    <property type="entry name" value="WH_DNA-bd_sf"/>
</dbReference>
<keyword evidence="6" id="KW-1185">Reference proteome</keyword>
<keyword evidence="3" id="KW-0804">Transcription</keyword>
<dbReference type="Gene3D" id="1.10.10.10">
    <property type="entry name" value="Winged helix-like DNA-binding domain superfamily/Winged helix DNA-binding domain"/>
    <property type="match status" value="1"/>
</dbReference>
<dbReference type="SUPFAM" id="SSF100950">
    <property type="entry name" value="NagB/RpiA/CoA transferase-like"/>
    <property type="match status" value="1"/>
</dbReference>
<dbReference type="SUPFAM" id="SSF46785">
    <property type="entry name" value="Winged helix' DNA-binding domain"/>
    <property type="match status" value="1"/>
</dbReference>
<dbReference type="EMBL" id="JAUDCG010000016">
    <property type="protein sequence ID" value="MDM8157025.1"/>
    <property type="molecule type" value="Genomic_DNA"/>
</dbReference>
<dbReference type="PROSITE" id="PS00894">
    <property type="entry name" value="HTH_DEOR_1"/>
    <property type="match status" value="1"/>
</dbReference>
<dbReference type="Gene3D" id="3.40.50.1360">
    <property type="match status" value="1"/>
</dbReference>
<dbReference type="InterPro" id="IPR014036">
    <property type="entry name" value="DeoR-like_C"/>
</dbReference>
<evidence type="ECO:0000256" key="1">
    <source>
        <dbReference type="ARBA" id="ARBA00023015"/>
    </source>
</evidence>
<dbReference type="PRINTS" id="PR00037">
    <property type="entry name" value="HTHLACR"/>
</dbReference>
<evidence type="ECO:0000256" key="3">
    <source>
        <dbReference type="ARBA" id="ARBA00023163"/>
    </source>
</evidence>
<dbReference type="SMART" id="SM01134">
    <property type="entry name" value="DeoRC"/>
    <property type="match status" value="1"/>
</dbReference>
<feature type="domain" description="HTH deoR-type" evidence="4">
    <location>
        <begin position="1"/>
        <end position="56"/>
    </location>
</feature>
<organism evidence="5 6">
    <name type="scientific">Amedibacillus dolichus</name>
    <dbReference type="NCBI Taxonomy" id="31971"/>
    <lineage>
        <taxon>Bacteria</taxon>
        <taxon>Bacillati</taxon>
        <taxon>Bacillota</taxon>
        <taxon>Erysipelotrichia</taxon>
        <taxon>Erysipelotrichales</taxon>
        <taxon>Erysipelotrichaceae</taxon>
        <taxon>Amedibacillus</taxon>
    </lineage>
</organism>
<dbReference type="PROSITE" id="PS51000">
    <property type="entry name" value="HTH_DEOR_2"/>
    <property type="match status" value="1"/>
</dbReference>
<name>A0ABT7UBL0_9FIRM</name>